<reference evidence="6" key="1">
    <citation type="submission" date="2022-06" db="EMBL/GenBank/DDBJ databases">
        <title>Amycolatopsis iheyaensis sp. nov., a new species of the genus Amycolatopsis isolated from soil in Iheya island, Japan.</title>
        <authorList>
            <person name="Ngamcharungchit C."/>
            <person name="Kanto H."/>
            <person name="Take A."/>
            <person name="Intra B."/>
            <person name="Matsumoto A."/>
            <person name="Panbangred W."/>
            <person name="Inahashi Y."/>
        </authorList>
    </citation>
    <scope>NUCLEOTIDE SEQUENCE</scope>
    <source>
        <strain evidence="6">OK19-0408</strain>
    </source>
</reference>
<feature type="domain" description="Nudix hydrolase" evidence="5">
    <location>
        <begin position="18"/>
        <end position="159"/>
    </location>
</feature>
<protein>
    <submittedName>
        <fullName evidence="6">NUDIX domain-containing protein</fullName>
    </submittedName>
</protein>
<dbReference type="InterPro" id="IPR015797">
    <property type="entry name" value="NUDIX_hydrolase-like_dom_sf"/>
</dbReference>
<dbReference type="PRINTS" id="PR00502">
    <property type="entry name" value="NUDIXFAMILY"/>
</dbReference>
<dbReference type="GO" id="GO:0016787">
    <property type="term" value="F:hydrolase activity"/>
    <property type="evidence" value="ECO:0007669"/>
    <property type="project" value="UniProtKB-KW"/>
</dbReference>
<dbReference type="RefSeq" id="WP_257923894.1">
    <property type="nucleotide sequence ID" value="NZ_JAMXQV010000018.1"/>
</dbReference>
<organism evidence="6 7">
    <name type="scientific">Amycolatopsis iheyensis</name>
    <dbReference type="NCBI Taxonomy" id="2945988"/>
    <lineage>
        <taxon>Bacteria</taxon>
        <taxon>Bacillati</taxon>
        <taxon>Actinomycetota</taxon>
        <taxon>Actinomycetes</taxon>
        <taxon>Pseudonocardiales</taxon>
        <taxon>Pseudonocardiaceae</taxon>
        <taxon>Amycolatopsis</taxon>
    </lineage>
</organism>
<dbReference type="Gene3D" id="3.90.79.10">
    <property type="entry name" value="Nucleoside Triphosphate Pyrophosphohydrolase"/>
    <property type="match status" value="1"/>
</dbReference>
<sequence length="171" mass="19361">MTTGPIQIYRYGEHKDLGHFLICAGYLVENDLVLLVHHNGFDKWVPPGGHIEAGETFAETAVREFGEETGLQVEALSAGPEIHPADNNATPEPIPFYVDLEREGFKQPALVQFFFMRRTDRSSVVTPQLSEVYDARWFALDEINNIKTFDQVRSLAKYAIRNHPDSTKNVN</sequence>
<dbReference type="AlphaFoldDB" id="A0A9X2NHI6"/>
<dbReference type="SUPFAM" id="SSF55811">
    <property type="entry name" value="Nudix"/>
    <property type="match status" value="1"/>
</dbReference>
<dbReference type="PANTHER" id="PTHR43046">
    <property type="entry name" value="GDP-MANNOSE MANNOSYL HYDROLASE"/>
    <property type="match status" value="1"/>
</dbReference>
<name>A0A9X2NHI6_9PSEU</name>
<gene>
    <name evidence="6" type="ORF">M8542_31365</name>
</gene>
<evidence type="ECO:0000259" key="5">
    <source>
        <dbReference type="PROSITE" id="PS51462"/>
    </source>
</evidence>
<dbReference type="Pfam" id="PF00293">
    <property type="entry name" value="NUDIX"/>
    <property type="match status" value="1"/>
</dbReference>
<evidence type="ECO:0000313" key="6">
    <source>
        <dbReference type="EMBL" id="MCR6487338.1"/>
    </source>
</evidence>
<accession>A0A9X2NHI6</accession>
<comment type="cofactor">
    <cofactor evidence="1">
        <name>Mg(2+)</name>
        <dbReference type="ChEBI" id="CHEBI:18420"/>
    </cofactor>
</comment>
<dbReference type="PROSITE" id="PS51462">
    <property type="entry name" value="NUDIX"/>
    <property type="match status" value="1"/>
</dbReference>
<keyword evidence="7" id="KW-1185">Reference proteome</keyword>
<proteinExistence type="inferred from homology"/>
<dbReference type="InterPro" id="IPR020084">
    <property type="entry name" value="NUDIX_hydrolase_CS"/>
</dbReference>
<dbReference type="PROSITE" id="PS00893">
    <property type="entry name" value="NUDIX_BOX"/>
    <property type="match status" value="1"/>
</dbReference>
<evidence type="ECO:0000256" key="2">
    <source>
        <dbReference type="ARBA" id="ARBA00005582"/>
    </source>
</evidence>
<comment type="caution">
    <text evidence="6">The sequence shown here is derived from an EMBL/GenBank/DDBJ whole genome shotgun (WGS) entry which is preliminary data.</text>
</comment>
<evidence type="ECO:0000256" key="1">
    <source>
        <dbReference type="ARBA" id="ARBA00001946"/>
    </source>
</evidence>
<dbReference type="EMBL" id="JAMXQV010000018">
    <property type="protein sequence ID" value="MCR6487338.1"/>
    <property type="molecule type" value="Genomic_DNA"/>
</dbReference>
<dbReference type="InterPro" id="IPR020476">
    <property type="entry name" value="Nudix_hydrolase"/>
</dbReference>
<dbReference type="PANTHER" id="PTHR43046:SF16">
    <property type="entry name" value="ADP-RIBOSE PYROPHOSPHATASE YJHB-RELATED"/>
    <property type="match status" value="1"/>
</dbReference>
<evidence type="ECO:0000313" key="7">
    <source>
        <dbReference type="Proteomes" id="UP001144096"/>
    </source>
</evidence>
<dbReference type="InterPro" id="IPR000086">
    <property type="entry name" value="NUDIX_hydrolase_dom"/>
</dbReference>
<keyword evidence="3 4" id="KW-0378">Hydrolase</keyword>
<comment type="similarity">
    <text evidence="2 4">Belongs to the Nudix hydrolase family.</text>
</comment>
<dbReference type="Proteomes" id="UP001144096">
    <property type="component" value="Unassembled WGS sequence"/>
</dbReference>
<evidence type="ECO:0000256" key="4">
    <source>
        <dbReference type="RuleBase" id="RU003476"/>
    </source>
</evidence>
<evidence type="ECO:0000256" key="3">
    <source>
        <dbReference type="ARBA" id="ARBA00022801"/>
    </source>
</evidence>